<dbReference type="AlphaFoldDB" id="A0A8T2NCU4"/>
<proteinExistence type="predicted"/>
<accession>A0A8T2NCU4</accession>
<gene>
    <name evidence="1" type="ORF">JZ751_004509</name>
</gene>
<evidence type="ECO:0000313" key="2">
    <source>
        <dbReference type="Proteomes" id="UP000824540"/>
    </source>
</evidence>
<reference evidence="1" key="1">
    <citation type="thesis" date="2021" institute="BYU ScholarsArchive" country="Provo, UT, USA">
        <title>Applications of and Algorithms for Genome Assembly and Genomic Analyses with an Emphasis on Marine Teleosts.</title>
        <authorList>
            <person name="Pickett B.D."/>
        </authorList>
    </citation>
    <scope>NUCLEOTIDE SEQUENCE</scope>
    <source>
        <strain evidence="1">HI-2016</strain>
    </source>
</reference>
<name>A0A8T2NCU4_9TELE</name>
<dbReference type="EMBL" id="JAFBMS010000117">
    <property type="protein sequence ID" value="KAG9335542.1"/>
    <property type="molecule type" value="Genomic_DNA"/>
</dbReference>
<sequence length="52" mass="5683">MRGAFAIVVLEWWIPDSCFGCAALSWQGFSIAVISGVVAGRCSFFDTDDFEC</sequence>
<dbReference type="Proteomes" id="UP000824540">
    <property type="component" value="Unassembled WGS sequence"/>
</dbReference>
<comment type="caution">
    <text evidence="1">The sequence shown here is derived from an EMBL/GenBank/DDBJ whole genome shotgun (WGS) entry which is preliminary data.</text>
</comment>
<protein>
    <submittedName>
        <fullName evidence="1">Uncharacterized protein</fullName>
    </submittedName>
</protein>
<organism evidence="1 2">
    <name type="scientific">Albula glossodonta</name>
    <name type="common">roundjaw bonefish</name>
    <dbReference type="NCBI Taxonomy" id="121402"/>
    <lineage>
        <taxon>Eukaryota</taxon>
        <taxon>Metazoa</taxon>
        <taxon>Chordata</taxon>
        <taxon>Craniata</taxon>
        <taxon>Vertebrata</taxon>
        <taxon>Euteleostomi</taxon>
        <taxon>Actinopterygii</taxon>
        <taxon>Neopterygii</taxon>
        <taxon>Teleostei</taxon>
        <taxon>Albuliformes</taxon>
        <taxon>Albulidae</taxon>
        <taxon>Albula</taxon>
    </lineage>
</organism>
<evidence type="ECO:0000313" key="1">
    <source>
        <dbReference type="EMBL" id="KAG9335542.1"/>
    </source>
</evidence>
<keyword evidence="2" id="KW-1185">Reference proteome</keyword>